<organism evidence="2 3">
    <name type="scientific">Candidatus Afipia apatlaquensis</name>
    <dbReference type="NCBI Taxonomy" id="2712852"/>
    <lineage>
        <taxon>Bacteria</taxon>
        <taxon>Pseudomonadati</taxon>
        <taxon>Pseudomonadota</taxon>
        <taxon>Alphaproteobacteria</taxon>
        <taxon>Hyphomicrobiales</taxon>
        <taxon>Nitrobacteraceae</taxon>
        <taxon>Afipia</taxon>
    </lineage>
</organism>
<name>A0A7C9VH33_9BRAD</name>
<dbReference type="InterPro" id="IPR037049">
    <property type="entry name" value="DUF1214_C_sf"/>
</dbReference>
<dbReference type="SUPFAM" id="SSF160935">
    <property type="entry name" value="VPA0735-like"/>
    <property type="match status" value="1"/>
</dbReference>
<dbReference type="Pfam" id="PF06742">
    <property type="entry name" value="DUF1214"/>
    <property type="match status" value="1"/>
</dbReference>
<dbReference type="EMBL" id="JAAMRR010001084">
    <property type="protein sequence ID" value="NGX97647.1"/>
    <property type="molecule type" value="Genomic_DNA"/>
</dbReference>
<reference evidence="2" key="1">
    <citation type="submission" date="2020-02" db="EMBL/GenBank/DDBJ databases">
        <title>Draft genome sequence of Candidatus Afipia apatlaquensis IBT-C3, a potential strain for decolorization of textile dyes.</title>
        <authorList>
            <person name="Sanchez-Reyes A."/>
            <person name="Breton-Deval L."/>
            <person name="Mangelson H."/>
            <person name="Sanchez-Flores A."/>
        </authorList>
    </citation>
    <scope>NUCLEOTIDE SEQUENCE [LARGE SCALE GENOMIC DNA]</scope>
    <source>
        <strain evidence="2">IBT-C3</strain>
    </source>
</reference>
<accession>A0A7C9VH33</accession>
<evidence type="ECO:0000259" key="1">
    <source>
        <dbReference type="Pfam" id="PF06742"/>
    </source>
</evidence>
<dbReference type="Gene3D" id="2.60.120.600">
    <property type="entry name" value="Domain of unknown function DUF1214, C-terminal domain"/>
    <property type="match status" value="1"/>
</dbReference>
<dbReference type="AlphaFoldDB" id="A0A7C9VH33"/>
<gene>
    <name evidence="2" type="ORF">G4V63_21305</name>
</gene>
<protein>
    <submittedName>
        <fullName evidence="2">DUF1214 domain-containing protein</fullName>
    </submittedName>
</protein>
<proteinExistence type="predicted"/>
<dbReference type="PANTHER" id="PTHR36509">
    <property type="entry name" value="BLL3101 PROTEIN"/>
    <property type="match status" value="1"/>
</dbReference>
<dbReference type="InterPro" id="IPR010621">
    <property type="entry name" value="DUF1214"/>
</dbReference>
<sequence>MFEIPTWDAASQKKARDALLLLAATLPDSKRMFGSKDQTDPVRHLIGAATGWGGNPERDAMYLTVTPAKNDGSTVYRLQVKDVPVDGFWSITMYNAGGYIEPNPYGAYSINNITAKKEADGSVYVQFGGCDGKIPNCLPTTGGWNYWVRLYRPSEKILTGAWKFPEPLPVN</sequence>
<evidence type="ECO:0000313" key="3">
    <source>
        <dbReference type="Proteomes" id="UP000480266"/>
    </source>
</evidence>
<feature type="domain" description="DUF1214" evidence="1">
    <location>
        <begin position="70"/>
        <end position="154"/>
    </location>
</feature>
<dbReference type="PANTHER" id="PTHR36509:SF2">
    <property type="entry name" value="BLL3101 PROTEIN"/>
    <property type="match status" value="1"/>
</dbReference>
<evidence type="ECO:0000313" key="2">
    <source>
        <dbReference type="EMBL" id="NGX97647.1"/>
    </source>
</evidence>
<dbReference type="Proteomes" id="UP000480266">
    <property type="component" value="Unassembled WGS sequence"/>
</dbReference>
<keyword evidence="3" id="KW-1185">Reference proteome</keyword>
<comment type="caution">
    <text evidence="2">The sequence shown here is derived from an EMBL/GenBank/DDBJ whole genome shotgun (WGS) entry which is preliminary data.</text>
</comment>